<reference evidence="1" key="1">
    <citation type="journal article" date="2019" name="bioRxiv">
        <title>The Genome of the Zebra Mussel, Dreissena polymorpha: A Resource for Invasive Species Research.</title>
        <authorList>
            <person name="McCartney M.A."/>
            <person name="Auch B."/>
            <person name="Kono T."/>
            <person name="Mallez S."/>
            <person name="Zhang Y."/>
            <person name="Obille A."/>
            <person name="Becker A."/>
            <person name="Abrahante J.E."/>
            <person name="Garbe J."/>
            <person name="Badalamenti J.P."/>
            <person name="Herman A."/>
            <person name="Mangelson H."/>
            <person name="Liachko I."/>
            <person name="Sullivan S."/>
            <person name="Sone E.D."/>
            <person name="Koren S."/>
            <person name="Silverstein K.A.T."/>
            <person name="Beckman K.B."/>
            <person name="Gohl D.M."/>
        </authorList>
    </citation>
    <scope>NUCLEOTIDE SEQUENCE</scope>
    <source>
        <strain evidence="1">Duluth1</strain>
        <tissue evidence="1">Whole animal</tissue>
    </source>
</reference>
<keyword evidence="2" id="KW-1185">Reference proteome</keyword>
<evidence type="ECO:0000313" key="1">
    <source>
        <dbReference type="EMBL" id="KAH3798741.1"/>
    </source>
</evidence>
<accession>A0A9D4J3S6</accession>
<proteinExistence type="predicted"/>
<protein>
    <submittedName>
        <fullName evidence="1">Uncharacterized protein</fullName>
    </submittedName>
</protein>
<gene>
    <name evidence="1" type="ORF">DPMN_152344</name>
</gene>
<comment type="caution">
    <text evidence="1">The sequence shown here is derived from an EMBL/GenBank/DDBJ whole genome shotgun (WGS) entry which is preliminary data.</text>
</comment>
<sequence length="87" mass="9724">MFLFLTTQFAQRDADTYSKVAFILKDCHICGFLEGAVSESYTTGYIYLLAHPNKTFSIRLDDDTGLWEILHGLGITSLSLNGWVKSG</sequence>
<dbReference type="EMBL" id="JAIWYP010000007">
    <property type="protein sequence ID" value="KAH3798741.1"/>
    <property type="molecule type" value="Genomic_DNA"/>
</dbReference>
<organism evidence="1 2">
    <name type="scientific">Dreissena polymorpha</name>
    <name type="common">Zebra mussel</name>
    <name type="synonym">Mytilus polymorpha</name>
    <dbReference type="NCBI Taxonomy" id="45954"/>
    <lineage>
        <taxon>Eukaryota</taxon>
        <taxon>Metazoa</taxon>
        <taxon>Spiralia</taxon>
        <taxon>Lophotrochozoa</taxon>
        <taxon>Mollusca</taxon>
        <taxon>Bivalvia</taxon>
        <taxon>Autobranchia</taxon>
        <taxon>Heteroconchia</taxon>
        <taxon>Euheterodonta</taxon>
        <taxon>Imparidentia</taxon>
        <taxon>Neoheterodontei</taxon>
        <taxon>Myida</taxon>
        <taxon>Dreissenoidea</taxon>
        <taxon>Dreissenidae</taxon>
        <taxon>Dreissena</taxon>
    </lineage>
</organism>
<dbReference type="AlphaFoldDB" id="A0A9D4J3S6"/>
<name>A0A9D4J3S6_DREPO</name>
<evidence type="ECO:0000313" key="2">
    <source>
        <dbReference type="Proteomes" id="UP000828390"/>
    </source>
</evidence>
<reference evidence="1" key="2">
    <citation type="submission" date="2020-11" db="EMBL/GenBank/DDBJ databases">
        <authorList>
            <person name="McCartney M.A."/>
            <person name="Auch B."/>
            <person name="Kono T."/>
            <person name="Mallez S."/>
            <person name="Becker A."/>
            <person name="Gohl D.M."/>
            <person name="Silverstein K.A.T."/>
            <person name="Koren S."/>
            <person name="Bechman K.B."/>
            <person name="Herman A."/>
            <person name="Abrahante J.E."/>
            <person name="Garbe J."/>
        </authorList>
    </citation>
    <scope>NUCLEOTIDE SEQUENCE</scope>
    <source>
        <strain evidence="1">Duluth1</strain>
        <tissue evidence="1">Whole animal</tissue>
    </source>
</reference>
<dbReference type="Proteomes" id="UP000828390">
    <property type="component" value="Unassembled WGS sequence"/>
</dbReference>